<dbReference type="Gene3D" id="3.40.50.300">
    <property type="entry name" value="P-loop containing nucleotide triphosphate hydrolases"/>
    <property type="match status" value="7"/>
</dbReference>
<dbReference type="EMBL" id="VDLU01000001">
    <property type="protein sequence ID" value="TNJ30464.1"/>
    <property type="molecule type" value="Genomic_DNA"/>
</dbReference>
<dbReference type="VEuPathDB" id="GiardiaDB:GMRT_10915"/>
<organism evidence="12 13">
    <name type="scientific">Giardia muris</name>
    <dbReference type="NCBI Taxonomy" id="5742"/>
    <lineage>
        <taxon>Eukaryota</taxon>
        <taxon>Metamonada</taxon>
        <taxon>Diplomonadida</taxon>
        <taxon>Hexamitidae</taxon>
        <taxon>Giardiinae</taxon>
        <taxon>Giardia</taxon>
    </lineage>
</organism>
<comment type="subcellular location">
    <subcellularLocation>
        <location evidence="1">Nucleus</location>
        <location evidence="1">Nucleolus</location>
    </subcellularLocation>
    <subcellularLocation>
        <location evidence="2">Nucleus</location>
        <location evidence="2">Nucleoplasm</location>
    </subcellularLocation>
</comment>
<feature type="region of interest" description="Disordered" evidence="10">
    <location>
        <begin position="3795"/>
        <end position="4117"/>
    </location>
</feature>
<keyword evidence="6 9" id="KW-0067">ATP-binding</keyword>
<dbReference type="InterPro" id="IPR040848">
    <property type="entry name" value="AAA_lid_7"/>
</dbReference>
<dbReference type="GO" id="GO:0016887">
    <property type="term" value="F:ATP hydrolysis activity"/>
    <property type="evidence" value="ECO:0007669"/>
    <property type="project" value="InterPro"/>
</dbReference>
<dbReference type="SUPFAM" id="SSF53300">
    <property type="entry name" value="vWA-like"/>
    <property type="match status" value="1"/>
</dbReference>
<dbReference type="GO" id="GO:0005654">
    <property type="term" value="C:nucleoplasm"/>
    <property type="evidence" value="ECO:0007669"/>
    <property type="project" value="UniProtKB-SubCell"/>
</dbReference>
<feature type="compositionally biased region" description="Acidic residues" evidence="10">
    <location>
        <begin position="4004"/>
        <end position="4016"/>
    </location>
</feature>
<dbReference type="InterPro" id="IPR041190">
    <property type="entry name" value="Midasin_AAA_lid_5"/>
</dbReference>
<name>A0A4Z1SXL7_GIAMU</name>
<evidence type="ECO:0000259" key="11">
    <source>
        <dbReference type="PROSITE" id="PS50234"/>
    </source>
</evidence>
<sequence>MLSKFDIYSSARRILAAGAPLLICGPPASGRTTLLTDLAREVGQPPPVSLHLATAHDARDLLGTYTLSDRPGEFRFNEGPLLLAARAGRWVCIEEITSVSPDALALLISIVRTRSVAVDREIITLHPDFRFIATSTSSPANLPATTRSLFYILCKPSLVPELKELLEAYCCPALATLLVLVFERLSNRIPITVADVFKWAKRLQYDADSGVLSFNHAFHNFQRIEGPCNPNILVGLLSDSARRVLIINAWEAFGLRLSPTQQGCFLEVMGTLFGVSPAILQMELHDSMPLHSRSLQQGTLTCGRVKLSLTPGFDDSPPSLAITKHLAHLMEHIASSVRAGEPVLLMGSTGIGKTTCLQALARMLRRKLYVVNMSSQTDTSDLLGGYVPVTSAQLFKTLHTTVCTLFPKYLNPDKNVQFLSELHRSYEAGDWRRLVGHARQFSSGAMSLVAKKLSKGEEDGFESRRRAFTTLDMDTLNELDRLISQVMYHLSDGEEKRPAMSFHYQEGLLLRALTRGEWILIDEVNLAPYAILDVLAQLLSATDDIALPERGFVKRHPNFRVFAAMNPGTDAGKKDLSTTLRRCFTEINVTDMTDIGDLATIVRLYLHISEADTTDPYPLLLATLYLHLKELSVTTLVTAAGGRAPVFSIRSFCRALSFADRFRHIAGLRRSLYEGFTLSFGSMLNPTSRATLHTLFLERLLEQNSDILLTPFNVCGKHNNLFYQHPTVTTVPIIKSYSLPPGPAYVPDQKADYVLTETTSGYLLMLTRAVAASLPVLLEGSTSSGKTSLIRYLARILGYKVVRINNHEHTDLAEYFGNFQPDPKTGQLSFQDGPLVTALRTGAWIILDELNMAPSEVLEALNRLLDDNKELLIPETQEIIHPAPGFMLFATQNPSGAYAGRKLLSDAFRNRFISIEFVDFSDQELKEILQQRDTSRNLAPKYIELLVQTVKNIRETLEHRRGNTLPVGTLVTLRDLFRIADRLPRDLEELAQSIFELIGERQRDPSDRALVAEIISKNLRLPFTVDGAEQAYAQRIRPIQELLAKQQWGLCKKYHTIVWTPSMTRLFALLLASVSNNEAPLLVGATGAGKTTSVELLSALLAQDLVQINLHRHTENSDFVGGLRPLRSRERTGSRLQALKEYADTSADAAAAIEHEIARLKRFLGSSLFEWEDGPLLQCMKRGSIMLLDEVSLAEDAVLERLNSVLETTRELLVAENPNMPESIRARTSFKLVATMNPAGDYGKKELSPAMRSRLTELWMPQIRDLAEVTDILQARLAGTRFEEFALATGLNHIELLTGIFRKLNEASAKGLLGNIFTISIRDLLILCEYVSMTNPSTKEELRDVILDAAALALLDGLPIRTQLGLSASCIAVRQSILAYIYSEFDQTNSPQDYDEENFGDIQVILSDEGALQFVSRGRRSRLVAEIRPGPRFDREKANSTLQNFRLDAPTTAKNACRIAKAIAFSRPILLEGDPGVGKSALISSLAQVTGHNLVRINLSEQTDLADLLGMDLPTEGRKFKWTDGPLLRAVQAGDWVLLDELNLANQSVLEGLNPLLDHRRSLYIPELLKLVVAPASFRLFGTQNPHAQGSGRRGLPQSFVSRFLNVHVSQLGPSDYHWIVSNVYPSLPEASASWIVSSMQALQQSCNVAQLGVLGGPWEINVRDLMRLCDLIVDCHLEQDVALLEHYFRILFVSRFRTLGDLTLAESLTGQALVHWELRPLCLMTDEAVTIGKTKLSRSHPAFRRVYCKDQTMSARLLTSQLPAVEATALAIQQNLCCLLVGSSENGKSSIIRFLAEMTRNPLFTIDANMAMDVSDLVGCYEQLDVSRELSELLQDLTLFFETSSKDVASISSYATEGYETLQMQLQTLSDTSHTAGNRNTLERLISDYCMGLLKLLIRSFLPEHDPNEITLLCELPIPTRISLGPQVPSEHELIRQIARLVRMCEQGPAGTFVWRDSLLIRALERGYWVEITNPNYCMPAVLDRLNSLLERGGTLDLLEQGLERTRSISIHPNFRLFFTHAPELNISRALRNRSLELCLDTLNQPINVLDLVRCVAPIVSDVPTIHAMVLCYSQLGLTGLTLLERWATLQAKLCTGTTDEKLSPEQLEDLQRTYVDCFIYSSNMEQLREERFNIFLSVRKYLEGELSLDAVHEKTELYLTHLTPEALQFLLGFDSTHHSLALLHFKRGRYSLSRSCGRVAICLGLENRVDRQQYHQSLVQLTGLPASLLSELTPDYADLLSKISKAILAKEKPDPLPQPFAPFIDIFFGGAFSPSSAFLLLFLIDLAMDASDGSLNDRVPAFFGLLEEVFPHHMTDVQKQTLRRYADNIIVEPSICALPPSLISFIRSILSSGIHIGTEKAWLSVRFALQADRITALSSPDLITFLTDVIAQVELRLSPEGDISTLICPLERREIWADLLASGFYFCCRADCPEYGSKLAFLQATFQHVSKKQVHQMNELLSYVSNRDLGTALTQAEHLISLLRGCTIIARVSETLAGWGGVAPSLISCLFRALSLYDRNSLGPIRLYRGALVHSIGAMIRASQHLPAALSDHLQSSVTSIFNALTQQPATLLSWVDTTVCKLNVAMTRLLCTALGVDYVDPTFGNVLDLIQNPNPLLEKFGDLCKKTSFQRNDLPAATLILSSFTLFLLTSPIGQRDPVVTASYRRCMHLRMLELLSMLFTDIELHALSVDGAVVTNLSKDPLFSYLMSLRDLHQTALEECEQGLLPRNEDATSFFDQLGLILEPIIGYDTLICDFVRDCLSISGGMLDPTHTAPLEATEAHISRTLSTLLPNLLDLSSHSKHFLDITLPIATSLAGLRVGISALVAILPRPTTKTSAGTLIGIAKRIFVGTDDEFLATLYFDSFIRQFKTTAFISDRLLSTLAASLLNFSDDKLLLSAILTPTRLASLAAQAETAEAEGYRRYLEDHSLFRTRLQSSTAEGASDEEELQTQINALFPRHSTFFTEERRERPIYTRDLASYRSAETTNYATTADAIVFLGHCLLYLYGRTPHDFNYILQRQVRHNTRETLFLELTDRALALSDDFLDTVANLQALPTMAIGLADVSKMLQSHAPNVEYAMLKTGKTRRSIRCRDIYRTPYPYEAKQFCSGLLADIHARATRTLEFWPENPLLLEIKDICKRIGALSIVEDPLIVFLSGAEVLITRLEVWDKNTPREYKFIGSAAKKDESLTVALRTLIVMWRRIELMSWNDLFDSIQRQFTSTALTYWPELLVGCLTHQRGVLDGSADSSQFYSEMRDFLLTSPLGEFATRRHILQSISCLLSSLPEMHYKSFCLTSDLLKSLCDELDDFSIYMVSAFENRSKEVRQKFNDQIRIFEWDERSTFVAKVSTDKSHKLCTTLLREYTEVLQFNTRALYVEHSSRLDRLTANMVVRKIEQMPQGLGHIFNRLNYCVESLHFARQSSEKQTKNEKMRILADVLAVVREVLGVSDNNQSLPQARDAYLLTSLQSENVGNVVALIDEFTDAMANRSSEIEQATADQISWAVKHVFLRLWSLGRIHRFLSEIGTSHQSISTRGAEFVVASQVSFQEAMTSVKNWAITTLKIQKNLQTYLTRLPSASIKDSAIGSSQLIENALNIREGISILSARLILHLETDLPLAWTTHYQVIVDLVNLIKVQLDLLKNGTEVINDELLRIPFLEEIERLTSEVIAGITTLQEQSNIINRLSVHTITPPSTPLAPYSSTETISDIIHGGEDFIDAYTEIYAKHVCTELSTLQKPCRIVLSPWHPEDICLATNELSRVADAFAAYTYPLISGAIALLRTGFHVLIEEEEEELQEDNQTGLGLGSGTGDKDVSKEAAKELCEDDLIGQKDENDPQETSDQKDNEGIDMENDFGGLSESIHEEGEEQEDNDKEEEDELDREMGDEQGDAVNERKYNKDENTAPECSDSQKDDAQNSCADDLGNRQEDEEDPGRSNNSKDDNGEPSAEPEESQVDASNKNIPDENSINSIEITGDTSDNDEDSGETEPSEASLEAEPKEEVIEEAPSDEDGLHEDDQAVPIGTDESTQTSQDGSEDHKKAAEAIPYDMQEDSQEGSNMSASICDASEADGKTEKETKNTAWDDVENAADQWEAEDGTGSEGEGAPNRDLQEGCPDQALEDFRKIWQQRLKVIEQREVAADAGQITQKSTVQFDEGAGNANGALGFSHTNIPIDLLRELIQEEQRPVTQDEENNTKPTRDNQGQVDESPEDSMEEQELDAEYIALRSEMRLNGTQEQMLTSENDTKESALSSAVEALPEAMQTGIALLPGLLKDVSAAAFALAEQLRIILEPTTASDLRGDFRSGKKLNLRRIIQFIASDFQKDKIWLRRTKPSKRTYQIMIAIDDSHSMSAVKTYALQTIVMLYTAFRFLEVGQIGVTRFGSTSECVLPLSDTYSDSMIAQAIGSLNFLQDRTDFVRVLESCSDSLEDAKRLSHGNGTMQLILIISDGRILERNGVSQRIRQCLSRNQLPILIILDMDKQSVTDIQSVQFVRENGKSRATITRYLDDFPFQCYAILRDLSELPTTLSTVVRHWIEIVTAFTRS</sequence>
<dbReference type="FunFam" id="3.40.50.300:FF:000142">
    <property type="entry name" value="Midasin"/>
    <property type="match status" value="2"/>
</dbReference>
<dbReference type="OrthoDB" id="5186at2759"/>
<feature type="compositionally biased region" description="Basic and acidic residues" evidence="10">
    <location>
        <begin position="3813"/>
        <end position="3849"/>
    </location>
</feature>
<evidence type="ECO:0000256" key="6">
    <source>
        <dbReference type="ARBA" id="ARBA00022840"/>
    </source>
</evidence>
<feature type="compositionally biased region" description="Acidic residues" evidence="10">
    <location>
        <begin position="4085"/>
        <end position="4100"/>
    </location>
</feature>
<evidence type="ECO:0000256" key="2">
    <source>
        <dbReference type="ARBA" id="ARBA00004642"/>
    </source>
</evidence>
<accession>A0A4Z1SXL7</accession>
<feature type="compositionally biased region" description="Polar residues" evidence="10">
    <location>
        <begin position="3957"/>
        <end position="3979"/>
    </location>
</feature>
<dbReference type="InterPro" id="IPR036465">
    <property type="entry name" value="vWFA_dom_sf"/>
</dbReference>
<evidence type="ECO:0000256" key="1">
    <source>
        <dbReference type="ARBA" id="ARBA00004604"/>
    </source>
</evidence>
<dbReference type="PIRSF" id="PIRSF010340">
    <property type="entry name" value="Midasin"/>
    <property type="match status" value="1"/>
</dbReference>
<dbReference type="GO" id="GO:0005730">
    <property type="term" value="C:nucleolus"/>
    <property type="evidence" value="ECO:0007669"/>
    <property type="project" value="UniProtKB-SubCell"/>
</dbReference>
<evidence type="ECO:0000256" key="9">
    <source>
        <dbReference type="PIRNR" id="PIRNR010340"/>
    </source>
</evidence>
<dbReference type="InterPro" id="IPR002035">
    <property type="entry name" value="VWF_A"/>
</dbReference>
<feature type="compositionally biased region" description="Acidic residues" evidence="10">
    <location>
        <begin position="3867"/>
        <end position="3891"/>
    </location>
</feature>
<dbReference type="GO" id="GO:0005524">
    <property type="term" value="F:ATP binding"/>
    <property type="evidence" value="ECO:0007669"/>
    <property type="project" value="UniProtKB-KW"/>
</dbReference>
<evidence type="ECO:0000256" key="10">
    <source>
        <dbReference type="SAM" id="MobiDB-lite"/>
    </source>
</evidence>
<reference evidence="12 13" key="1">
    <citation type="submission" date="2019-05" db="EMBL/GenBank/DDBJ databases">
        <title>The compact genome of Giardia muris reveals important steps in the evolution of intestinal protozoan parasites.</title>
        <authorList>
            <person name="Xu F."/>
            <person name="Jimenez-Gonzalez A."/>
            <person name="Einarsson E."/>
            <person name="Astvaldsson A."/>
            <person name="Peirasmaki D."/>
            <person name="Eckmann L."/>
            <person name="Andersson J.O."/>
            <person name="Svard S.G."/>
            <person name="Jerlstrom-Hultqvist J."/>
        </authorList>
    </citation>
    <scope>NUCLEOTIDE SEQUENCE [LARGE SCALE GENOMIC DNA]</scope>
    <source>
        <strain evidence="12 13">Roberts-Thomson</strain>
    </source>
</reference>
<dbReference type="PROSITE" id="PS50234">
    <property type="entry name" value="VWFA"/>
    <property type="match status" value="1"/>
</dbReference>
<dbReference type="Pfam" id="PF17865">
    <property type="entry name" value="AAA_lid_5"/>
    <property type="match status" value="1"/>
</dbReference>
<dbReference type="Gene3D" id="3.40.50.410">
    <property type="entry name" value="von Willebrand factor, type A domain"/>
    <property type="match status" value="1"/>
</dbReference>
<comment type="function">
    <text evidence="9">Nuclear chaperone required for maturation and nuclear export of pre-60S ribosome subunits.</text>
</comment>
<dbReference type="InterPro" id="IPR012099">
    <property type="entry name" value="Midasin"/>
</dbReference>
<dbReference type="PANTHER" id="PTHR48103:SF2">
    <property type="entry name" value="MIDASIN"/>
    <property type="match status" value="1"/>
</dbReference>
<evidence type="ECO:0000313" key="13">
    <source>
        <dbReference type="Proteomes" id="UP000315496"/>
    </source>
</evidence>
<comment type="caution">
    <text evidence="12">The sequence shown here is derived from an EMBL/GenBank/DDBJ whole genome shotgun (WGS) entry which is preliminary data.</text>
</comment>
<keyword evidence="7 9" id="KW-0143">Chaperone</keyword>
<dbReference type="CDD" id="cd00009">
    <property type="entry name" value="AAA"/>
    <property type="match status" value="1"/>
</dbReference>
<dbReference type="InterPro" id="IPR003593">
    <property type="entry name" value="AAA+_ATPase"/>
</dbReference>
<dbReference type="PANTHER" id="PTHR48103">
    <property type="entry name" value="MIDASIN-RELATED"/>
    <property type="match status" value="1"/>
</dbReference>
<dbReference type="Proteomes" id="UP000315496">
    <property type="component" value="Chromosome 1"/>
</dbReference>
<proteinExistence type="inferred from homology"/>
<feature type="region of interest" description="Disordered" evidence="10">
    <location>
        <begin position="4187"/>
        <end position="4218"/>
    </location>
</feature>
<protein>
    <recommendedName>
        <fullName evidence="4 9">Midasin</fullName>
    </recommendedName>
</protein>
<feature type="compositionally biased region" description="Acidic residues" evidence="10">
    <location>
        <begin position="3980"/>
        <end position="3991"/>
    </location>
</feature>
<evidence type="ECO:0000313" key="12">
    <source>
        <dbReference type="EMBL" id="TNJ30464.1"/>
    </source>
</evidence>
<evidence type="ECO:0000256" key="3">
    <source>
        <dbReference type="ARBA" id="ARBA00007188"/>
    </source>
</evidence>
<evidence type="ECO:0000256" key="5">
    <source>
        <dbReference type="ARBA" id="ARBA00022741"/>
    </source>
</evidence>
<dbReference type="GO" id="GO:0030687">
    <property type="term" value="C:preribosome, large subunit precursor"/>
    <property type="evidence" value="ECO:0007669"/>
    <property type="project" value="TreeGrafter"/>
</dbReference>
<keyword evidence="5 9" id="KW-0547">Nucleotide-binding</keyword>
<dbReference type="Pfam" id="PF17867">
    <property type="entry name" value="AAA_lid_7"/>
    <property type="match status" value="2"/>
</dbReference>
<feature type="domain" description="VWFA" evidence="11">
    <location>
        <begin position="4341"/>
        <end position="4532"/>
    </location>
</feature>
<gene>
    <name evidence="12" type="ORF">GMRT_10915</name>
</gene>
<dbReference type="InterPro" id="IPR027417">
    <property type="entry name" value="P-loop_NTPase"/>
</dbReference>
<dbReference type="SUPFAM" id="SSF52540">
    <property type="entry name" value="P-loop containing nucleoside triphosphate hydrolases"/>
    <property type="match status" value="6"/>
</dbReference>
<dbReference type="GO" id="GO:0000055">
    <property type="term" value="P:ribosomal large subunit export from nucleus"/>
    <property type="evidence" value="ECO:0007669"/>
    <property type="project" value="TreeGrafter"/>
</dbReference>
<feature type="compositionally biased region" description="Basic and acidic residues" evidence="10">
    <location>
        <begin position="4071"/>
        <end position="4080"/>
    </location>
</feature>
<feature type="compositionally biased region" description="Acidic residues" evidence="10">
    <location>
        <begin position="4209"/>
        <end position="4218"/>
    </location>
</feature>
<dbReference type="GO" id="GO:0000027">
    <property type="term" value="P:ribosomal large subunit assembly"/>
    <property type="evidence" value="ECO:0007669"/>
    <property type="project" value="InterPro"/>
</dbReference>
<keyword evidence="13" id="KW-1185">Reference proteome</keyword>
<evidence type="ECO:0000256" key="7">
    <source>
        <dbReference type="ARBA" id="ARBA00023186"/>
    </source>
</evidence>
<dbReference type="InterPro" id="IPR011704">
    <property type="entry name" value="ATPase_dyneun-rel_AAA"/>
</dbReference>
<evidence type="ECO:0000256" key="8">
    <source>
        <dbReference type="ARBA" id="ARBA00023242"/>
    </source>
</evidence>
<dbReference type="Pfam" id="PF07728">
    <property type="entry name" value="AAA_5"/>
    <property type="match status" value="6"/>
</dbReference>
<dbReference type="SMART" id="SM00382">
    <property type="entry name" value="AAA"/>
    <property type="match status" value="5"/>
</dbReference>
<evidence type="ECO:0000256" key="4">
    <source>
        <dbReference type="ARBA" id="ARBA00017143"/>
    </source>
</evidence>
<keyword evidence="8 9" id="KW-0539">Nucleus</keyword>
<dbReference type="FunFam" id="3.40.50.300:FF:001887">
    <property type="entry name" value="Midasin"/>
    <property type="match status" value="1"/>
</dbReference>
<comment type="similarity">
    <text evidence="3 9">Belongs to the midasin family.</text>
</comment>
<feature type="compositionally biased region" description="Basic and acidic residues" evidence="10">
    <location>
        <begin position="3894"/>
        <end position="3904"/>
    </location>
</feature>